<dbReference type="AlphaFoldDB" id="A0A1F5VX60"/>
<evidence type="ECO:0008006" key="3">
    <source>
        <dbReference type="Google" id="ProtNLM"/>
    </source>
</evidence>
<evidence type="ECO:0000313" key="1">
    <source>
        <dbReference type="EMBL" id="OGF68056.1"/>
    </source>
</evidence>
<accession>A0A1F5VX60</accession>
<gene>
    <name evidence="1" type="ORF">A2Y62_08845</name>
</gene>
<protein>
    <recommendedName>
        <fullName evidence="3">Transposase IS4-like domain-containing protein</fullName>
    </recommendedName>
</protein>
<evidence type="ECO:0000313" key="2">
    <source>
        <dbReference type="Proteomes" id="UP000178943"/>
    </source>
</evidence>
<dbReference type="EMBL" id="MFGW01000026">
    <property type="protein sequence ID" value="OGF68056.1"/>
    <property type="molecule type" value="Genomic_DNA"/>
</dbReference>
<dbReference type="STRING" id="1817863.A2Y62_08845"/>
<name>A0A1F5VX60_9BACT</name>
<dbReference type="Proteomes" id="UP000178943">
    <property type="component" value="Unassembled WGS sequence"/>
</dbReference>
<organism evidence="1 2">
    <name type="scientific">Candidatus Fischerbacteria bacterium RBG_13_37_8</name>
    <dbReference type="NCBI Taxonomy" id="1817863"/>
    <lineage>
        <taxon>Bacteria</taxon>
        <taxon>Candidatus Fischeribacteriota</taxon>
    </lineage>
</organism>
<comment type="caution">
    <text evidence="1">The sequence shown here is derived from an EMBL/GenBank/DDBJ whole genome shotgun (WGS) entry which is preliminary data.</text>
</comment>
<proteinExistence type="predicted"/>
<sequence length="121" mass="13952">MPGEDEVQAASRLVARIIEKYPKGFDVVAVDSLSQLGFPIRVVRSREIKWKGKQQTTSDWLWATTLTKNDALTDIVCQIGHSRWDIENQGFNEAVTFYNIDHCFVHLLFIILNSFQENFHP</sequence>
<reference evidence="1 2" key="1">
    <citation type="journal article" date="2016" name="Nat. Commun.">
        <title>Thousands of microbial genomes shed light on interconnected biogeochemical processes in an aquifer system.</title>
        <authorList>
            <person name="Anantharaman K."/>
            <person name="Brown C.T."/>
            <person name="Hug L.A."/>
            <person name="Sharon I."/>
            <person name="Castelle C.J."/>
            <person name="Probst A.J."/>
            <person name="Thomas B.C."/>
            <person name="Singh A."/>
            <person name="Wilkins M.J."/>
            <person name="Karaoz U."/>
            <person name="Brodie E.L."/>
            <person name="Williams K.H."/>
            <person name="Hubbard S.S."/>
            <person name="Banfield J.F."/>
        </authorList>
    </citation>
    <scope>NUCLEOTIDE SEQUENCE [LARGE SCALE GENOMIC DNA]</scope>
</reference>